<dbReference type="RefSeq" id="WP_136371418.1">
    <property type="nucleotide sequence ID" value="NZ_SSOB01000025.1"/>
</dbReference>
<keyword evidence="5 7" id="KW-1133">Transmembrane helix</keyword>
<dbReference type="Gene3D" id="3.30.70.1350">
    <property type="entry name" value="Cation efflux protein, cytoplasmic domain"/>
    <property type="match status" value="1"/>
</dbReference>
<dbReference type="Proteomes" id="UP000310636">
    <property type="component" value="Unassembled WGS sequence"/>
</dbReference>
<keyword evidence="11" id="KW-1185">Reference proteome</keyword>
<dbReference type="SUPFAM" id="SSF161111">
    <property type="entry name" value="Cation efflux protein transmembrane domain-like"/>
    <property type="match status" value="1"/>
</dbReference>
<dbReference type="InterPro" id="IPR058533">
    <property type="entry name" value="Cation_efflux_TM"/>
</dbReference>
<reference evidence="10 11" key="1">
    <citation type="submission" date="2019-04" db="EMBL/GenBank/DDBJ databases">
        <title>Cohnella sp. nov. isolated from preserved vegetables.</title>
        <authorList>
            <person name="Lin S.-Y."/>
            <person name="Hung M.-H."/>
            <person name="Young C.-C."/>
        </authorList>
    </citation>
    <scope>NUCLEOTIDE SEQUENCE [LARGE SCALE GENOMIC DNA]</scope>
    <source>
        <strain evidence="10 11">CC-MHH1044</strain>
    </source>
</reference>
<dbReference type="InterPro" id="IPR036837">
    <property type="entry name" value="Cation_efflux_CTD_sf"/>
</dbReference>
<evidence type="ECO:0000259" key="8">
    <source>
        <dbReference type="Pfam" id="PF01545"/>
    </source>
</evidence>
<feature type="domain" description="Cation efflux protein transmembrane" evidence="8">
    <location>
        <begin position="17"/>
        <end position="208"/>
    </location>
</feature>
<comment type="subcellular location">
    <subcellularLocation>
        <location evidence="1">Membrane</location>
        <topology evidence="1">Multi-pass membrane protein</topology>
    </subcellularLocation>
</comment>
<evidence type="ECO:0000256" key="3">
    <source>
        <dbReference type="ARBA" id="ARBA00022448"/>
    </source>
</evidence>
<dbReference type="AlphaFoldDB" id="A0A4S4BNG7"/>
<comment type="similarity">
    <text evidence="2">Belongs to the cation diffusion facilitator (CDF) transporter (TC 2.A.4) family.</text>
</comment>
<evidence type="ECO:0000256" key="1">
    <source>
        <dbReference type="ARBA" id="ARBA00004141"/>
    </source>
</evidence>
<sequence length="294" mass="31706">MDEQRYEGLKLGERGAIVSIVAYVLLSGIKLMVGYVSGSEALKADGLNNATDIAASLAVLIGLRLARKPADADHPYGHWKAETIASLVASFIMMAVGLQVLYEAAATITSGGGESPDPIAAWTALLCAIVMYTVYRFNRKLAERINSQAVMAAAKDNLSDAFVSIGTAVGILGSQFRLPWLDPLAAVLVGLIICKTAWEIFREASHDLSDGYSEESIQSYKEIAMEVDGVVGVQKIKARSYGSNTVVDVTLLLKPDLAFVEAHDIATRVENALKKSSEEVYDVHVHYEPSRTAR</sequence>
<dbReference type="InterPro" id="IPR050291">
    <property type="entry name" value="CDF_Transporter"/>
</dbReference>
<dbReference type="PANTHER" id="PTHR43840:SF50">
    <property type="entry name" value="MANGANESE EFFLUX SYSTEM PROTEIN MNES"/>
    <property type="match status" value="1"/>
</dbReference>
<dbReference type="OrthoDB" id="9806522at2"/>
<proteinExistence type="inferred from homology"/>
<evidence type="ECO:0000313" key="11">
    <source>
        <dbReference type="Proteomes" id="UP000310636"/>
    </source>
</evidence>
<dbReference type="Pfam" id="PF01545">
    <property type="entry name" value="Cation_efflux"/>
    <property type="match status" value="1"/>
</dbReference>
<dbReference type="Gene3D" id="1.20.1510.10">
    <property type="entry name" value="Cation efflux protein transmembrane domain"/>
    <property type="match status" value="1"/>
</dbReference>
<organism evidence="10 11">
    <name type="scientific">Cohnella fermenti</name>
    <dbReference type="NCBI Taxonomy" id="2565925"/>
    <lineage>
        <taxon>Bacteria</taxon>
        <taxon>Bacillati</taxon>
        <taxon>Bacillota</taxon>
        <taxon>Bacilli</taxon>
        <taxon>Bacillales</taxon>
        <taxon>Paenibacillaceae</taxon>
        <taxon>Cohnella</taxon>
    </lineage>
</organism>
<dbReference type="InterPro" id="IPR027470">
    <property type="entry name" value="Cation_efflux_CTD"/>
</dbReference>
<dbReference type="GO" id="GO:0016020">
    <property type="term" value="C:membrane"/>
    <property type="evidence" value="ECO:0007669"/>
    <property type="project" value="UniProtKB-SubCell"/>
</dbReference>
<dbReference type="EMBL" id="SSOB01000025">
    <property type="protein sequence ID" value="THF76386.1"/>
    <property type="molecule type" value="Genomic_DNA"/>
</dbReference>
<evidence type="ECO:0000259" key="9">
    <source>
        <dbReference type="Pfam" id="PF16916"/>
    </source>
</evidence>
<dbReference type="InterPro" id="IPR027469">
    <property type="entry name" value="Cation_efflux_TMD_sf"/>
</dbReference>
<dbReference type="GO" id="GO:0008324">
    <property type="term" value="F:monoatomic cation transmembrane transporter activity"/>
    <property type="evidence" value="ECO:0007669"/>
    <property type="project" value="InterPro"/>
</dbReference>
<evidence type="ECO:0000313" key="10">
    <source>
        <dbReference type="EMBL" id="THF76386.1"/>
    </source>
</evidence>
<dbReference type="InterPro" id="IPR002524">
    <property type="entry name" value="Cation_efflux"/>
</dbReference>
<keyword evidence="6 7" id="KW-0472">Membrane</keyword>
<evidence type="ECO:0000256" key="4">
    <source>
        <dbReference type="ARBA" id="ARBA00022692"/>
    </source>
</evidence>
<accession>A0A4S4BNG7</accession>
<feature type="transmembrane region" description="Helical" evidence="7">
    <location>
        <begin position="87"/>
        <end position="107"/>
    </location>
</feature>
<comment type="caution">
    <text evidence="10">The sequence shown here is derived from an EMBL/GenBank/DDBJ whole genome shotgun (WGS) entry which is preliminary data.</text>
</comment>
<evidence type="ECO:0000256" key="2">
    <source>
        <dbReference type="ARBA" id="ARBA00008114"/>
    </source>
</evidence>
<feature type="domain" description="Cation efflux protein cytoplasmic" evidence="9">
    <location>
        <begin position="213"/>
        <end position="289"/>
    </location>
</feature>
<dbReference type="NCBIfam" id="TIGR01297">
    <property type="entry name" value="CDF"/>
    <property type="match status" value="1"/>
</dbReference>
<evidence type="ECO:0000256" key="7">
    <source>
        <dbReference type="SAM" id="Phobius"/>
    </source>
</evidence>
<dbReference type="PANTHER" id="PTHR43840">
    <property type="entry name" value="MITOCHONDRIAL METAL TRANSPORTER 1-RELATED"/>
    <property type="match status" value="1"/>
</dbReference>
<dbReference type="FunFam" id="1.20.1510.10:FF:000006">
    <property type="entry name" value="Divalent cation efflux transporter"/>
    <property type="match status" value="1"/>
</dbReference>
<name>A0A4S4BNG7_9BACL</name>
<dbReference type="SUPFAM" id="SSF160240">
    <property type="entry name" value="Cation efflux protein cytoplasmic domain-like"/>
    <property type="match status" value="1"/>
</dbReference>
<keyword evidence="3" id="KW-0813">Transport</keyword>
<protein>
    <submittedName>
        <fullName evidence="10">Cation transporter</fullName>
    </submittedName>
</protein>
<keyword evidence="4 7" id="KW-0812">Transmembrane</keyword>
<dbReference type="Pfam" id="PF16916">
    <property type="entry name" value="ZT_dimer"/>
    <property type="match status" value="1"/>
</dbReference>
<evidence type="ECO:0000256" key="5">
    <source>
        <dbReference type="ARBA" id="ARBA00022989"/>
    </source>
</evidence>
<evidence type="ECO:0000256" key="6">
    <source>
        <dbReference type="ARBA" id="ARBA00023136"/>
    </source>
</evidence>
<feature type="transmembrane region" description="Helical" evidence="7">
    <location>
        <begin position="15"/>
        <end position="35"/>
    </location>
</feature>
<feature type="transmembrane region" description="Helical" evidence="7">
    <location>
        <begin position="119"/>
        <end position="137"/>
    </location>
</feature>
<gene>
    <name evidence="10" type="ORF">E6C55_19130</name>
</gene>